<organism evidence="2">
    <name type="scientific">Ensete ventricosum</name>
    <name type="common">Abyssinian banana</name>
    <name type="synonym">Musa ensete</name>
    <dbReference type="NCBI Taxonomy" id="4639"/>
    <lineage>
        <taxon>Eukaryota</taxon>
        <taxon>Viridiplantae</taxon>
        <taxon>Streptophyta</taxon>
        <taxon>Embryophyta</taxon>
        <taxon>Tracheophyta</taxon>
        <taxon>Spermatophyta</taxon>
        <taxon>Magnoliopsida</taxon>
        <taxon>Liliopsida</taxon>
        <taxon>Zingiberales</taxon>
        <taxon>Musaceae</taxon>
        <taxon>Ensete</taxon>
    </lineage>
</organism>
<proteinExistence type="predicted"/>
<evidence type="ECO:0000256" key="1">
    <source>
        <dbReference type="SAM" id="MobiDB-lite"/>
    </source>
</evidence>
<dbReference type="EMBL" id="KV876995">
    <property type="protein sequence ID" value="RZR75585.1"/>
    <property type="molecule type" value="Genomic_DNA"/>
</dbReference>
<evidence type="ECO:0000313" key="2">
    <source>
        <dbReference type="EMBL" id="RZR75585.1"/>
    </source>
</evidence>
<accession>A0A445MMX2</accession>
<feature type="compositionally biased region" description="Gly residues" evidence="1">
    <location>
        <begin position="70"/>
        <end position="79"/>
    </location>
</feature>
<name>A0A445MMX2_ENSVE</name>
<reference evidence="2" key="1">
    <citation type="journal article" date="2018" name="Data Brief">
        <title>Genome sequence data from 17 accessions of Ensete ventricosum, a staple food crop for millions in Ethiopia.</title>
        <authorList>
            <person name="Yemataw Z."/>
            <person name="Muzemil S."/>
            <person name="Ambachew D."/>
            <person name="Tripathi L."/>
            <person name="Tesfaye K."/>
            <person name="Chala A."/>
            <person name="Farbos A."/>
            <person name="O'Neill P."/>
            <person name="Moore K."/>
            <person name="Grant M."/>
            <person name="Studholme D.J."/>
        </authorList>
    </citation>
    <scope>NUCLEOTIDE SEQUENCE [LARGE SCALE GENOMIC DNA]</scope>
    <source>
        <tissue evidence="2">Leaf</tissue>
    </source>
</reference>
<feature type="compositionally biased region" description="Basic and acidic residues" evidence="1">
    <location>
        <begin position="10"/>
        <end position="24"/>
    </location>
</feature>
<sequence>MRRGARNMWLRRETSAATEREGRPRWRSKHQKKQRAEGAKNGISVVRGGRQRRRRRRWWGEAVEEKRGRTGSGGWGAGVGEGVGPAEDYGSTLTNYLLVSLAAVPANSVGNMIPALT</sequence>
<dbReference type="Proteomes" id="UP000290560">
    <property type="component" value="Unassembled WGS sequence"/>
</dbReference>
<gene>
    <name evidence="2" type="ORF">BHM03_00062820</name>
</gene>
<feature type="region of interest" description="Disordered" evidence="1">
    <location>
        <begin position="1"/>
        <end position="79"/>
    </location>
</feature>
<protein>
    <submittedName>
        <fullName evidence="2">Uncharacterized protein</fullName>
    </submittedName>
</protein>
<dbReference type="AlphaFoldDB" id="A0A445MMX2"/>